<dbReference type="Pfam" id="PF00684">
    <property type="entry name" value="DnaJ_CXXCXGXG"/>
    <property type="match status" value="1"/>
</dbReference>
<dbReference type="GO" id="GO:0042026">
    <property type="term" value="P:protein refolding"/>
    <property type="evidence" value="ECO:0007669"/>
    <property type="project" value="TreeGrafter"/>
</dbReference>
<dbReference type="GO" id="GO:0051082">
    <property type="term" value="F:unfolded protein binding"/>
    <property type="evidence" value="ECO:0007669"/>
    <property type="project" value="InterPro"/>
</dbReference>
<evidence type="ECO:0000259" key="7">
    <source>
        <dbReference type="PROSITE" id="PS51188"/>
    </source>
</evidence>
<dbReference type="InterPro" id="IPR036869">
    <property type="entry name" value="J_dom_sf"/>
</dbReference>
<keyword evidence="1 5" id="KW-0479">Metal-binding</keyword>
<evidence type="ECO:0000256" key="5">
    <source>
        <dbReference type="PROSITE-ProRule" id="PRU00546"/>
    </source>
</evidence>
<comment type="caution">
    <text evidence="8">The sequence shown here is derived from an EMBL/GenBank/DDBJ whole genome shotgun (WGS) entry which is preliminary data.</text>
</comment>
<evidence type="ECO:0000259" key="6">
    <source>
        <dbReference type="PROSITE" id="PS50076"/>
    </source>
</evidence>
<proteinExistence type="predicted"/>
<dbReference type="SUPFAM" id="SSF49493">
    <property type="entry name" value="HSP40/DnaJ peptide-binding domain"/>
    <property type="match status" value="1"/>
</dbReference>
<evidence type="ECO:0000313" key="9">
    <source>
        <dbReference type="Proteomes" id="UP000826271"/>
    </source>
</evidence>
<dbReference type="SUPFAM" id="SSF46565">
    <property type="entry name" value="Chaperone J-domain"/>
    <property type="match status" value="1"/>
</dbReference>
<dbReference type="PROSITE" id="PS51188">
    <property type="entry name" value="ZF_CR"/>
    <property type="match status" value="1"/>
</dbReference>
<feature type="domain" description="CR-type" evidence="7">
    <location>
        <begin position="219"/>
        <end position="293"/>
    </location>
</feature>
<dbReference type="SUPFAM" id="SSF57938">
    <property type="entry name" value="DnaJ/Hsp40 cysteine-rich domain"/>
    <property type="match status" value="1"/>
</dbReference>
<dbReference type="GO" id="GO:0005737">
    <property type="term" value="C:cytoplasm"/>
    <property type="evidence" value="ECO:0007669"/>
    <property type="project" value="TreeGrafter"/>
</dbReference>
<dbReference type="PROSITE" id="PS50076">
    <property type="entry name" value="DNAJ_2"/>
    <property type="match status" value="1"/>
</dbReference>
<reference evidence="8" key="1">
    <citation type="submission" date="2019-10" db="EMBL/GenBank/DDBJ databases">
        <authorList>
            <person name="Zhang R."/>
            <person name="Pan Y."/>
            <person name="Wang J."/>
            <person name="Ma R."/>
            <person name="Yu S."/>
        </authorList>
    </citation>
    <scope>NUCLEOTIDE SEQUENCE</scope>
    <source>
        <strain evidence="8">LA-IB0</strain>
        <tissue evidence="8">Leaf</tissue>
    </source>
</reference>
<dbReference type="GO" id="GO:0031072">
    <property type="term" value="F:heat shock protein binding"/>
    <property type="evidence" value="ECO:0007669"/>
    <property type="project" value="InterPro"/>
</dbReference>
<dbReference type="CDD" id="cd10719">
    <property type="entry name" value="DnaJ_zf"/>
    <property type="match status" value="1"/>
</dbReference>
<dbReference type="Pfam" id="PF00226">
    <property type="entry name" value="DnaJ"/>
    <property type="match status" value="1"/>
</dbReference>
<dbReference type="CDD" id="cd06257">
    <property type="entry name" value="DnaJ"/>
    <property type="match status" value="1"/>
</dbReference>
<dbReference type="Gene3D" id="2.10.230.10">
    <property type="entry name" value="Heat shock protein DnaJ, cysteine-rich domain"/>
    <property type="match status" value="1"/>
</dbReference>
<dbReference type="Gene3D" id="2.60.260.20">
    <property type="entry name" value="Urease metallochaperone UreE, N-terminal domain"/>
    <property type="match status" value="1"/>
</dbReference>
<dbReference type="InterPro" id="IPR008971">
    <property type="entry name" value="HSP40/DnaJ_pept-bd"/>
</dbReference>
<evidence type="ECO:0000313" key="8">
    <source>
        <dbReference type="EMBL" id="KAG8377389.1"/>
    </source>
</evidence>
<dbReference type="PRINTS" id="PR00625">
    <property type="entry name" value="JDOMAIN"/>
</dbReference>
<dbReference type="PANTHER" id="PTHR43096:SF36">
    <property type="entry name" value="CHAPERONE PROTEIN DNAJ 1, MITOCHONDRIAL"/>
    <property type="match status" value="1"/>
</dbReference>
<dbReference type="Proteomes" id="UP000826271">
    <property type="component" value="Unassembled WGS sequence"/>
</dbReference>
<protein>
    <recommendedName>
        <fullName evidence="10">Chaperone protein dnaJ 1, mitochondrial</fullName>
    </recommendedName>
</protein>
<evidence type="ECO:0000256" key="4">
    <source>
        <dbReference type="ARBA" id="ARBA00022833"/>
    </source>
</evidence>
<dbReference type="InterPro" id="IPR001305">
    <property type="entry name" value="HSP_DnaJ_Cys-rich_dom"/>
</dbReference>
<accession>A0AAV6XB55</accession>
<dbReference type="Pfam" id="PF01556">
    <property type="entry name" value="DnaJ_C"/>
    <property type="match status" value="1"/>
</dbReference>
<keyword evidence="3 5" id="KW-0863">Zinc-finger</keyword>
<keyword evidence="9" id="KW-1185">Reference proteome</keyword>
<name>A0AAV6XB55_9LAMI</name>
<keyword evidence="4 5" id="KW-0862">Zinc</keyword>
<evidence type="ECO:0000256" key="3">
    <source>
        <dbReference type="ARBA" id="ARBA00022771"/>
    </source>
</evidence>
<feature type="domain" description="J" evidence="6">
    <location>
        <begin position="90"/>
        <end position="155"/>
    </location>
</feature>
<gene>
    <name evidence="8" type="ORF">BUALT_Bualt08G0027900</name>
</gene>
<dbReference type="InterPro" id="IPR002939">
    <property type="entry name" value="DnaJ_C"/>
</dbReference>
<dbReference type="Gene3D" id="1.10.287.110">
    <property type="entry name" value="DnaJ domain"/>
    <property type="match status" value="1"/>
</dbReference>
<dbReference type="GO" id="GO:0008270">
    <property type="term" value="F:zinc ion binding"/>
    <property type="evidence" value="ECO:0007669"/>
    <property type="project" value="UniProtKB-KW"/>
</dbReference>
<dbReference type="InterPro" id="IPR001623">
    <property type="entry name" value="DnaJ_domain"/>
</dbReference>
<sequence>MGRVRWHSFSRQLPVQKFLRWQTISVDNGGGVLFSQFQRSLIHSPRQLQHSAAANLSSNVGKHAEFAPLALQRLKRFIHSTGACSSVERDHYEILGVSKDANRDEIKKAFHALAKKYHPDANTNNPYAKRIFQETRDAFEILQDPEKKAQYDRMRETSRRTENAKYSNGDGDHFRYAHTTHFSGSFHKIFAEIFENETENLAADIQVELPLSFSEAAKGCTKHLSFDADVPCDSCYGKGHLPDAETKLCPTCQGSGRVTVPPFTTTCSTCKGFRRIIKEYCTACKGSGVCEGVRDVKVTIPAGVDSGDTIRVPKAGNAGGWGSSSGSLFIKLKATLLFSTPFILKFSILNLI</sequence>
<evidence type="ECO:0008006" key="10">
    <source>
        <dbReference type="Google" id="ProtNLM"/>
    </source>
</evidence>
<feature type="zinc finger region" description="CR-type" evidence="5">
    <location>
        <begin position="219"/>
        <end position="293"/>
    </location>
</feature>
<dbReference type="EMBL" id="WHWC01000008">
    <property type="protein sequence ID" value="KAG8377389.1"/>
    <property type="molecule type" value="Genomic_DNA"/>
</dbReference>
<keyword evidence="2" id="KW-0677">Repeat</keyword>
<evidence type="ECO:0000256" key="2">
    <source>
        <dbReference type="ARBA" id="ARBA00022737"/>
    </source>
</evidence>
<dbReference type="InterPro" id="IPR036410">
    <property type="entry name" value="HSP_DnaJ_Cys-rich_dom_sf"/>
</dbReference>
<dbReference type="SMART" id="SM00271">
    <property type="entry name" value="DnaJ"/>
    <property type="match status" value="1"/>
</dbReference>
<dbReference type="AlphaFoldDB" id="A0AAV6XB55"/>
<evidence type="ECO:0000256" key="1">
    <source>
        <dbReference type="ARBA" id="ARBA00022723"/>
    </source>
</evidence>
<dbReference type="PANTHER" id="PTHR43096">
    <property type="entry name" value="DNAJ HOMOLOG 1, MITOCHONDRIAL-RELATED"/>
    <property type="match status" value="1"/>
</dbReference>
<organism evidence="8 9">
    <name type="scientific">Buddleja alternifolia</name>
    <dbReference type="NCBI Taxonomy" id="168488"/>
    <lineage>
        <taxon>Eukaryota</taxon>
        <taxon>Viridiplantae</taxon>
        <taxon>Streptophyta</taxon>
        <taxon>Embryophyta</taxon>
        <taxon>Tracheophyta</taxon>
        <taxon>Spermatophyta</taxon>
        <taxon>Magnoliopsida</taxon>
        <taxon>eudicotyledons</taxon>
        <taxon>Gunneridae</taxon>
        <taxon>Pentapetalae</taxon>
        <taxon>asterids</taxon>
        <taxon>lamiids</taxon>
        <taxon>Lamiales</taxon>
        <taxon>Scrophulariaceae</taxon>
        <taxon>Buddlejeae</taxon>
        <taxon>Buddleja</taxon>
    </lineage>
</organism>